<evidence type="ECO:0000256" key="1">
    <source>
        <dbReference type="ARBA" id="ARBA00004651"/>
    </source>
</evidence>
<dbReference type="RefSeq" id="WP_191278425.1">
    <property type="nucleotide sequence ID" value="NZ_BNAD01000002.1"/>
</dbReference>
<dbReference type="InterPro" id="IPR037185">
    <property type="entry name" value="EmrE-like"/>
</dbReference>
<feature type="domain" description="EamA" evidence="9">
    <location>
        <begin position="6"/>
        <end position="142"/>
    </location>
</feature>
<dbReference type="NCBIfam" id="TIGR00688">
    <property type="entry name" value="rarD"/>
    <property type="match status" value="1"/>
</dbReference>
<evidence type="ECO:0000256" key="5">
    <source>
        <dbReference type="ARBA" id="ARBA00022692"/>
    </source>
</evidence>
<dbReference type="PANTHER" id="PTHR22911">
    <property type="entry name" value="ACYL-MALONYL CONDENSING ENZYME-RELATED"/>
    <property type="match status" value="1"/>
</dbReference>
<dbReference type="Proteomes" id="UP000597341">
    <property type="component" value="Unassembled WGS sequence"/>
</dbReference>
<dbReference type="InterPro" id="IPR004626">
    <property type="entry name" value="RarD"/>
</dbReference>
<feature type="transmembrane region" description="Helical" evidence="8">
    <location>
        <begin position="126"/>
        <end position="143"/>
    </location>
</feature>
<dbReference type="SUPFAM" id="SSF103481">
    <property type="entry name" value="Multidrug resistance efflux transporter EmrE"/>
    <property type="match status" value="2"/>
</dbReference>
<feature type="transmembrane region" description="Helical" evidence="8">
    <location>
        <begin position="265"/>
        <end position="286"/>
    </location>
</feature>
<name>A0ABQ3HIE9_9ACTN</name>
<dbReference type="PANTHER" id="PTHR22911:SF137">
    <property type="entry name" value="SOLUTE CARRIER FAMILY 35 MEMBER G2-RELATED"/>
    <property type="match status" value="1"/>
</dbReference>
<organism evidence="10 11">
    <name type="scientific">Nocardioides flavus</name>
    <name type="common">ex Wang et al. 2016</name>
    <dbReference type="NCBI Taxonomy" id="2058780"/>
    <lineage>
        <taxon>Bacteria</taxon>
        <taxon>Bacillati</taxon>
        <taxon>Actinomycetota</taxon>
        <taxon>Actinomycetes</taxon>
        <taxon>Propionibacteriales</taxon>
        <taxon>Nocardioidaceae</taxon>
        <taxon>Nocardioides</taxon>
    </lineage>
</organism>
<dbReference type="Pfam" id="PF00892">
    <property type="entry name" value="EamA"/>
    <property type="match status" value="1"/>
</dbReference>
<keyword evidence="4" id="KW-1003">Cell membrane</keyword>
<feature type="transmembrane region" description="Helical" evidence="8">
    <location>
        <begin position="37"/>
        <end position="59"/>
    </location>
</feature>
<gene>
    <name evidence="10" type="ORF">GCM10011376_11260</name>
</gene>
<evidence type="ECO:0000313" key="11">
    <source>
        <dbReference type="Proteomes" id="UP000597341"/>
    </source>
</evidence>
<evidence type="ECO:0000256" key="8">
    <source>
        <dbReference type="SAM" id="Phobius"/>
    </source>
</evidence>
<keyword evidence="6 8" id="KW-1133">Transmembrane helix</keyword>
<evidence type="ECO:0000256" key="3">
    <source>
        <dbReference type="ARBA" id="ARBA00022448"/>
    </source>
</evidence>
<protein>
    <submittedName>
        <fullName evidence="10">Protein RarD</fullName>
    </submittedName>
</protein>
<evidence type="ECO:0000259" key="9">
    <source>
        <dbReference type="Pfam" id="PF00892"/>
    </source>
</evidence>
<comment type="similarity">
    <text evidence="2">Belongs to the EamA transporter family.</text>
</comment>
<reference evidence="11" key="1">
    <citation type="journal article" date="2019" name="Int. J. Syst. Evol. Microbiol.">
        <title>The Global Catalogue of Microorganisms (GCM) 10K type strain sequencing project: providing services to taxonomists for standard genome sequencing and annotation.</title>
        <authorList>
            <consortium name="The Broad Institute Genomics Platform"/>
            <consortium name="The Broad Institute Genome Sequencing Center for Infectious Disease"/>
            <person name="Wu L."/>
            <person name="Ma J."/>
        </authorList>
    </citation>
    <scope>NUCLEOTIDE SEQUENCE [LARGE SCALE GENOMIC DNA]</scope>
    <source>
        <strain evidence="11">CGMCC 1.12791</strain>
    </source>
</reference>
<evidence type="ECO:0000256" key="6">
    <source>
        <dbReference type="ARBA" id="ARBA00022989"/>
    </source>
</evidence>
<proteinExistence type="inferred from homology"/>
<evidence type="ECO:0000256" key="2">
    <source>
        <dbReference type="ARBA" id="ARBA00007362"/>
    </source>
</evidence>
<evidence type="ECO:0000256" key="4">
    <source>
        <dbReference type="ARBA" id="ARBA00022475"/>
    </source>
</evidence>
<keyword evidence="11" id="KW-1185">Reference proteome</keyword>
<keyword evidence="7 8" id="KW-0472">Membrane</keyword>
<feature type="transmembrane region" description="Helical" evidence="8">
    <location>
        <begin position="240"/>
        <end position="259"/>
    </location>
</feature>
<dbReference type="InterPro" id="IPR000620">
    <property type="entry name" value="EamA_dom"/>
</dbReference>
<feature type="transmembrane region" description="Helical" evidence="8">
    <location>
        <begin position="102"/>
        <end position="119"/>
    </location>
</feature>
<evidence type="ECO:0000313" key="10">
    <source>
        <dbReference type="EMBL" id="GHE16516.1"/>
    </source>
</evidence>
<keyword evidence="5 8" id="KW-0812">Transmembrane</keyword>
<keyword evidence="3" id="KW-0813">Transport</keyword>
<sequence length="302" mass="32849">MPDNRRGLIYGASAYALWGAFPLYWTLLEPAGAIEILAHRILWSVLTMAVILVLARRVGHFRALVRDRRRLVLIGCAAVVITVNWGGYIWGVNNDRVVETSLGYFINPLVTVLMGVLVLGERLRRLQWAAMAIAFVAVALLTLDYGRPPWVALVLAFSFGTYGLLKKQAGVGAVESITLETLVIAPFAAAYIGWLVVAGESGFGTHGVGHALLFTTTGIITAVPLMLFGAAAIRVPMVSLGLLQYLAPTLQFALGLLVFREDMPASRWIGFGLVWVALVIFTVEAVNHRRRQLRLVAQASAA</sequence>
<feature type="transmembrane region" description="Helical" evidence="8">
    <location>
        <begin position="211"/>
        <end position="233"/>
    </location>
</feature>
<accession>A0ABQ3HIE9</accession>
<comment type="caution">
    <text evidence="10">The sequence shown here is derived from an EMBL/GenBank/DDBJ whole genome shotgun (WGS) entry which is preliminary data.</text>
</comment>
<feature type="transmembrane region" description="Helical" evidence="8">
    <location>
        <begin position="149"/>
        <end position="165"/>
    </location>
</feature>
<dbReference type="EMBL" id="BNAD01000002">
    <property type="protein sequence ID" value="GHE16516.1"/>
    <property type="molecule type" value="Genomic_DNA"/>
</dbReference>
<feature type="transmembrane region" description="Helical" evidence="8">
    <location>
        <begin position="7"/>
        <end position="25"/>
    </location>
</feature>
<feature type="transmembrane region" description="Helical" evidence="8">
    <location>
        <begin position="177"/>
        <end position="199"/>
    </location>
</feature>
<evidence type="ECO:0000256" key="7">
    <source>
        <dbReference type="ARBA" id="ARBA00023136"/>
    </source>
</evidence>
<feature type="transmembrane region" description="Helical" evidence="8">
    <location>
        <begin position="71"/>
        <end position="90"/>
    </location>
</feature>
<comment type="subcellular location">
    <subcellularLocation>
        <location evidence="1">Cell membrane</location>
        <topology evidence="1">Multi-pass membrane protein</topology>
    </subcellularLocation>
</comment>